<accession>L5JRC4</accession>
<feature type="disulfide bond" evidence="7">
    <location>
        <begin position="77"/>
        <end position="86"/>
    </location>
</feature>
<evidence type="ECO:0000256" key="1">
    <source>
        <dbReference type="ARBA" id="ARBA00004141"/>
    </source>
</evidence>
<dbReference type="AlphaFoldDB" id="L5JRC4"/>
<feature type="transmembrane region" description="Helical" evidence="8">
    <location>
        <begin position="157"/>
        <end position="183"/>
    </location>
</feature>
<feature type="binding site" evidence="6">
    <location>
        <position position="213"/>
    </location>
    <ligand>
        <name>Na(+)</name>
        <dbReference type="ChEBI" id="CHEBI:29101"/>
        <label>1</label>
    </ligand>
</feature>
<feature type="transmembrane region" description="Helical" evidence="8">
    <location>
        <begin position="341"/>
        <end position="366"/>
    </location>
</feature>
<evidence type="ECO:0000313" key="9">
    <source>
        <dbReference type="EMBL" id="ELK01875.1"/>
    </source>
</evidence>
<sequence>MAIFGGVPLFYMELVLGQYHRNGCISIWRKICPLFKGIGYAICIIAFYIASYYNTIMAWALYYLISSFTDQLPWTSCKNSWNTGNCTNYFSEDNVTWTLHSTSPAEEFYTRHVLQIHRSKGLQDLGGISWQLAFCIMLIFTVIYFSIWKGIKTSGKVVWVTATFPYIILLVLLVRGATLPGAWRGVLFYLKPNWQKLLETGVWVDAAAQIFFSLGPGFGVLLAFASYNKFNNNCYQDALVTSVVNCMTSFVSGFVIFTVLGYMAEMRNEDVSEVAKDAGPSLLFITYAEAIANMPASTFFAIIFFLMLITLGLDSTFAGLEGVITAVLDEFPHIWSKRREWFVLGVVVTCFFGSLITLTFGGAYVVKLLEEFATGPAVLTVALIEAVAVYWFYGITQFCSDVKEMLGFSPGWFWRICWVAISPLFLLRLIKSITPETPTEIPCGDIRLNAI</sequence>
<keyword evidence="10" id="KW-1185">Reference proteome</keyword>
<evidence type="ECO:0000256" key="3">
    <source>
        <dbReference type="ARBA" id="ARBA00022692"/>
    </source>
</evidence>
<dbReference type="InterPro" id="IPR000175">
    <property type="entry name" value="Na/ntran_symport"/>
</dbReference>
<dbReference type="InParanoid" id="L5JRC4"/>
<dbReference type="PANTHER" id="PTHR11616:SF105">
    <property type="entry name" value="SODIUM-DEPENDENT SEROTONIN TRANSPORTER"/>
    <property type="match status" value="1"/>
</dbReference>
<dbReference type="EMBL" id="KB031150">
    <property type="protein sequence ID" value="ELK01875.1"/>
    <property type="molecule type" value="Genomic_DNA"/>
</dbReference>
<dbReference type="GO" id="GO:0051378">
    <property type="term" value="F:serotonin binding"/>
    <property type="evidence" value="ECO:0007669"/>
    <property type="project" value="TreeGrafter"/>
</dbReference>
<keyword evidence="7" id="KW-1015">Disulfide bond</keyword>
<dbReference type="GO" id="GO:0005886">
    <property type="term" value="C:plasma membrane"/>
    <property type="evidence" value="ECO:0007669"/>
    <property type="project" value="TreeGrafter"/>
</dbReference>
<comment type="subcellular location">
    <subcellularLocation>
        <location evidence="1">Membrane</location>
        <topology evidence="1">Multi-pass membrane protein</topology>
    </subcellularLocation>
</comment>
<feature type="transmembrane region" description="Helical" evidence="8">
    <location>
        <begin position="128"/>
        <end position="145"/>
    </location>
</feature>
<feature type="binding site" evidence="6">
    <location>
        <position position="311"/>
    </location>
    <ligand>
        <name>Na(+)</name>
        <dbReference type="ChEBI" id="CHEBI:29101"/>
        <label>1</label>
    </ligand>
</feature>
<feature type="transmembrane region" description="Helical" evidence="8">
    <location>
        <begin position="299"/>
        <end position="320"/>
    </location>
</feature>
<evidence type="ECO:0000313" key="10">
    <source>
        <dbReference type="Proteomes" id="UP000010552"/>
    </source>
</evidence>
<name>L5JRC4_PTEAL</name>
<feature type="transmembrane region" description="Helical" evidence="8">
    <location>
        <begin position="38"/>
        <end position="65"/>
    </location>
</feature>
<feature type="transmembrane region" description="Helical" evidence="8">
    <location>
        <begin position="372"/>
        <end position="392"/>
    </location>
</feature>
<dbReference type="GO" id="GO:0005335">
    <property type="term" value="F:serotonin:sodium:chloride symporter activity"/>
    <property type="evidence" value="ECO:0007669"/>
    <property type="project" value="TreeGrafter"/>
</dbReference>
<dbReference type="FunCoup" id="L5JRC4">
    <property type="interactions" value="85"/>
</dbReference>
<keyword evidence="3 8" id="KW-0812">Transmembrane</keyword>
<evidence type="ECO:0000256" key="2">
    <source>
        <dbReference type="ARBA" id="ARBA00022448"/>
    </source>
</evidence>
<organism evidence="9 10">
    <name type="scientific">Pteropus alecto</name>
    <name type="common">Black flying fox</name>
    <dbReference type="NCBI Taxonomy" id="9402"/>
    <lineage>
        <taxon>Eukaryota</taxon>
        <taxon>Metazoa</taxon>
        <taxon>Chordata</taxon>
        <taxon>Craniata</taxon>
        <taxon>Vertebrata</taxon>
        <taxon>Euteleostomi</taxon>
        <taxon>Mammalia</taxon>
        <taxon>Eutheria</taxon>
        <taxon>Laurasiatheria</taxon>
        <taxon>Chiroptera</taxon>
        <taxon>Yinpterochiroptera</taxon>
        <taxon>Pteropodoidea</taxon>
        <taxon>Pteropodidae</taxon>
        <taxon>Pteropodinae</taxon>
        <taxon>Pteropus</taxon>
    </lineage>
</organism>
<keyword evidence="6" id="KW-0479">Metal-binding</keyword>
<protein>
    <submittedName>
        <fullName evidence="9">Sodium-dependent serotonin transporter</fullName>
    </submittedName>
</protein>
<dbReference type="InterPro" id="IPR037272">
    <property type="entry name" value="SNS_sf"/>
</dbReference>
<dbReference type="Proteomes" id="UP000010552">
    <property type="component" value="Unassembled WGS sequence"/>
</dbReference>
<keyword evidence="5 8" id="KW-0472">Membrane</keyword>
<evidence type="ECO:0000256" key="4">
    <source>
        <dbReference type="ARBA" id="ARBA00022989"/>
    </source>
</evidence>
<feature type="transmembrane region" description="Helical" evidence="8">
    <location>
        <begin position="203"/>
        <end position="227"/>
    </location>
</feature>
<dbReference type="PROSITE" id="PS00754">
    <property type="entry name" value="NA_NEUROTRAN_SYMP_2"/>
    <property type="match status" value="1"/>
</dbReference>
<dbReference type="STRING" id="9402.L5JRC4"/>
<dbReference type="PRINTS" id="PR00176">
    <property type="entry name" value="NANEUSMPORT"/>
</dbReference>
<dbReference type="GO" id="GO:0046872">
    <property type="term" value="F:metal ion binding"/>
    <property type="evidence" value="ECO:0007669"/>
    <property type="project" value="UniProtKB-KW"/>
</dbReference>
<dbReference type="GO" id="GO:0098793">
    <property type="term" value="C:presynapse"/>
    <property type="evidence" value="ECO:0007669"/>
    <property type="project" value="GOC"/>
</dbReference>
<evidence type="ECO:0000256" key="7">
    <source>
        <dbReference type="PIRSR" id="PIRSR600175-2"/>
    </source>
</evidence>
<evidence type="ECO:0000256" key="6">
    <source>
        <dbReference type="PIRSR" id="PIRSR600175-1"/>
    </source>
</evidence>
<reference evidence="10" key="1">
    <citation type="journal article" date="2013" name="Science">
        <title>Comparative analysis of bat genomes provides insight into the evolution of flight and immunity.</title>
        <authorList>
            <person name="Zhang G."/>
            <person name="Cowled C."/>
            <person name="Shi Z."/>
            <person name="Huang Z."/>
            <person name="Bishop-Lilly K.A."/>
            <person name="Fang X."/>
            <person name="Wynne J.W."/>
            <person name="Xiong Z."/>
            <person name="Baker M.L."/>
            <person name="Zhao W."/>
            <person name="Tachedjian M."/>
            <person name="Zhu Y."/>
            <person name="Zhou P."/>
            <person name="Jiang X."/>
            <person name="Ng J."/>
            <person name="Yang L."/>
            <person name="Wu L."/>
            <person name="Xiao J."/>
            <person name="Feng Y."/>
            <person name="Chen Y."/>
            <person name="Sun X."/>
            <person name="Zhang Y."/>
            <person name="Marsh G.A."/>
            <person name="Crameri G."/>
            <person name="Broder C.C."/>
            <person name="Frey K.G."/>
            <person name="Wang L.F."/>
            <person name="Wang J."/>
        </authorList>
    </citation>
    <scope>NUCLEOTIDE SEQUENCE [LARGE SCALE GENOMIC DNA]</scope>
</reference>
<keyword evidence="6" id="KW-0915">Sodium</keyword>
<keyword evidence="2" id="KW-0813">Transport</keyword>
<feature type="binding site" evidence="6">
    <location>
        <position position="245"/>
    </location>
    <ligand>
        <name>Na(+)</name>
        <dbReference type="ChEBI" id="CHEBI:29101"/>
        <label>1</label>
    </ligand>
</feature>
<evidence type="ECO:0000256" key="8">
    <source>
        <dbReference type="SAM" id="Phobius"/>
    </source>
</evidence>
<gene>
    <name evidence="9" type="ORF">PAL_GLEAN10019976</name>
</gene>
<keyword evidence="4 8" id="KW-1133">Transmembrane helix</keyword>
<dbReference type="GO" id="GO:0006865">
    <property type="term" value="P:amino acid transport"/>
    <property type="evidence" value="ECO:0007669"/>
    <property type="project" value="TreeGrafter"/>
</dbReference>
<evidence type="ECO:0000256" key="5">
    <source>
        <dbReference type="ARBA" id="ARBA00023136"/>
    </source>
</evidence>
<dbReference type="Pfam" id="PF00209">
    <property type="entry name" value="SNF"/>
    <property type="match status" value="1"/>
</dbReference>
<feature type="binding site" evidence="6">
    <location>
        <position position="314"/>
    </location>
    <ligand>
        <name>Na(+)</name>
        <dbReference type="ChEBI" id="CHEBI:29101"/>
        <label>1</label>
    </ligand>
</feature>
<dbReference type="PANTHER" id="PTHR11616">
    <property type="entry name" value="SODIUM/CHLORIDE DEPENDENT TRANSPORTER"/>
    <property type="match status" value="1"/>
</dbReference>
<proteinExistence type="predicted"/>
<dbReference type="SUPFAM" id="SSF161070">
    <property type="entry name" value="SNF-like"/>
    <property type="match status" value="1"/>
</dbReference>
<feature type="transmembrane region" description="Helical" evidence="8">
    <location>
        <begin position="239"/>
        <end position="264"/>
    </location>
</feature>
<feature type="binding site" evidence="6">
    <location>
        <position position="315"/>
    </location>
    <ligand>
        <name>Na(+)</name>
        <dbReference type="ChEBI" id="CHEBI:29101"/>
        <label>1</label>
    </ligand>
</feature>
<dbReference type="PROSITE" id="PS50267">
    <property type="entry name" value="NA_NEUROTRAN_SYMP_3"/>
    <property type="match status" value="1"/>
</dbReference>
<dbReference type="GO" id="GO:0043005">
    <property type="term" value="C:neuron projection"/>
    <property type="evidence" value="ECO:0007669"/>
    <property type="project" value="TreeGrafter"/>
</dbReference>